<evidence type="ECO:0000313" key="1">
    <source>
        <dbReference type="EMBL" id="CAB4949093.1"/>
    </source>
</evidence>
<dbReference type="AlphaFoldDB" id="A0A6J7K1M5"/>
<sequence length="127" mass="13995">MCNTQLPFDVASLAFFIDEEANDCGAVLSRQLHDAVETTSFGFTIFEIGGIKNCAPAEPRKSCFHNLGFGGVENERNTGLRSKQFREFVHVVRAVTADVVDADIENVSAFAYLVFRHLHTGVEIGIE</sequence>
<dbReference type="EMBL" id="CAFBNA010000188">
    <property type="protein sequence ID" value="CAB4949093.1"/>
    <property type="molecule type" value="Genomic_DNA"/>
</dbReference>
<gene>
    <name evidence="1" type="ORF">UFOPK3708_01889</name>
</gene>
<reference evidence="1" key="1">
    <citation type="submission" date="2020-05" db="EMBL/GenBank/DDBJ databases">
        <authorList>
            <person name="Chiriac C."/>
            <person name="Salcher M."/>
            <person name="Ghai R."/>
            <person name="Kavagutti S V."/>
        </authorList>
    </citation>
    <scope>NUCLEOTIDE SEQUENCE</scope>
</reference>
<accession>A0A6J7K1M5</accession>
<name>A0A6J7K1M5_9ZZZZ</name>
<protein>
    <submittedName>
        <fullName evidence="1">Unannotated protein</fullName>
    </submittedName>
</protein>
<organism evidence="1">
    <name type="scientific">freshwater metagenome</name>
    <dbReference type="NCBI Taxonomy" id="449393"/>
    <lineage>
        <taxon>unclassified sequences</taxon>
        <taxon>metagenomes</taxon>
        <taxon>ecological metagenomes</taxon>
    </lineage>
</organism>
<proteinExistence type="predicted"/>